<reference evidence="2 3" key="1">
    <citation type="journal article" date="2011" name="Stand. Genomic Sci.">
        <title>Complete genome sequence of Thermomonospora curvata type strain (B9).</title>
        <authorList>
            <person name="Chertkov O."/>
            <person name="Sikorski J."/>
            <person name="Nolan M."/>
            <person name="Lapidus A."/>
            <person name="Lucas S."/>
            <person name="Del Rio T.G."/>
            <person name="Tice H."/>
            <person name="Cheng J.F."/>
            <person name="Goodwin L."/>
            <person name="Pitluck S."/>
            <person name="Liolios K."/>
            <person name="Ivanova N."/>
            <person name="Mavromatis K."/>
            <person name="Mikhailova N."/>
            <person name="Ovchinnikova G."/>
            <person name="Pati A."/>
            <person name="Chen A."/>
            <person name="Palaniappan K."/>
            <person name="Djao O.D."/>
            <person name="Land M."/>
            <person name="Hauser L."/>
            <person name="Chang Y.J."/>
            <person name="Jeffries C.D."/>
            <person name="Brettin T."/>
            <person name="Han C."/>
            <person name="Detter J.C."/>
            <person name="Rohde M."/>
            <person name="Goker M."/>
            <person name="Woyke T."/>
            <person name="Bristow J."/>
            <person name="Eisen J.A."/>
            <person name="Markowitz V."/>
            <person name="Hugenholtz P."/>
            <person name="Klenk H.P."/>
            <person name="Kyrpides N.C."/>
        </authorList>
    </citation>
    <scope>NUCLEOTIDE SEQUENCE [LARGE SCALE GENOMIC DNA]</scope>
    <source>
        <strain evidence="3">ATCC 19995 / DSM 43183 / JCM 3096 / KCTC 9072 / NBRC 15933 / NCIMB 10081 / Henssen B9</strain>
    </source>
</reference>
<evidence type="ECO:0000313" key="2">
    <source>
        <dbReference type="EMBL" id="ACY95691.1"/>
    </source>
</evidence>
<dbReference type="Pfam" id="PF02080">
    <property type="entry name" value="TrkA_C"/>
    <property type="match status" value="1"/>
</dbReference>
<dbReference type="InterPro" id="IPR036721">
    <property type="entry name" value="RCK_C_sf"/>
</dbReference>
<dbReference type="PROSITE" id="PS51202">
    <property type="entry name" value="RCK_C"/>
    <property type="match status" value="1"/>
</dbReference>
<dbReference type="Gene3D" id="3.30.70.1450">
    <property type="entry name" value="Regulator of K+ conductance, C-terminal domain"/>
    <property type="match status" value="1"/>
</dbReference>
<evidence type="ECO:0000313" key="3">
    <source>
        <dbReference type="Proteomes" id="UP000001918"/>
    </source>
</evidence>
<feature type="domain" description="RCK C-terminal" evidence="1">
    <location>
        <begin position="73"/>
        <end position="159"/>
    </location>
</feature>
<dbReference type="Pfam" id="PF25991">
    <property type="entry name" value="KhtT_N"/>
    <property type="match status" value="1"/>
</dbReference>
<dbReference type="Proteomes" id="UP000001918">
    <property type="component" value="Chromosome"/>
</dbReference>
<dbReference type="HOGENOM" id="CLU_116143_1_0_11"/>
<dbReference type="PIRSF" id="PIRSF005028">
    <property type="entry name" value="KhtT"/>
    <property type="match status" value="1"/>
</dbReference>
<dbReference type="EMBL" id="CP001738">
    <property type="protein sequence ID" value="ACY95691.1"/>
    <property type="molecule type" value="Genomic_DNA"/>
</dbReference>
<name>D1ADI1_THECD</name>
<proteinExistence type="predicted"/>
<dbReference type="AlphaFoldDB" id="D1ADI1"/>
<protein>
    <submittedName>
        <fullName evidence="2">TrkA-C domain protein</fullName>
    </submittedName>
</protein>
<dbReference type="SUPFAM" id="SSF116726">
    <property type="entry name" value="TrkA C-terminal domain-like"/>
    <property type="match status" value="1"/>
</dbReference>
<organism evidence="2 3">
    <name type="scientific">Thermomonospora curvata (strain ATCC 19995 / DSM 43183 / JCM 3096 / KCTC 9072 / NBRC 15933 / NCIMB 10081 / Henssen B9)</name>
    <dbReference type="NCBI Taxonomy" id="471852"/>
    <lineage>
        <taxon>Bacteria</taxon>
        <taxon>Bacillati</taxon>
        <taxon>Actinomycetota</taxon>
        <taxon>Actinomycetes</taxon>
        <taxon>Streptosporangiales</taxon>
        <taxon>Thermomonosporaceae</taxon>
        <taxon>Thermomonospora</taxon>
    </lineage>
</organism>
<dbReference type="InterPro" id="IPR006037">
    <property type="entry name" value="RCK_C"/>
</dbReference>
<evidence type="ECO:0000259" key="1">
    <source>
        <dbReference type="PROSITE" id="PS51202"/>
    </source>
</evidence>
<keyword evidence="3" id="KW-1185">Reference proteome</keyword>
<dbReference type="GO" id="GO:0008324">
    <property type="term" value="F:monoatomic cation transmembrane transporter activity"/>
    <property type="evidence" value="ECO:0007669"/>
    <property type="project" value="InterPro"/>
</dbReference>
<dbReference type="eggNOG" id="COG0490">
    <property type="taxonomic scope" value="Bacteria"/>
</dbReference>
<dbReference type="KEGG" id="tcu:Tcur_0083"/>
<dbReference type="InterPro" id="IPR050144">
    <property type="entry name" value="AAE_transporter"/>
</dbReference>
<dbReference type="PANTHER" id="PTHR30445:SF8">
    <property type="entry name" value="K(+)_H(+) ANTIPORTER SUBUNIT KHTT"/>
    <property type="match status" value="1"/>
</dbReference>
<dbReference type="STRING" id="471852.Tcur_0083"/>
<accession>D1ADI1</accession>
<dbReference type="GO" id="GO:0006813">
    <property type="term" value="P:potassium ion transport"/>
    <property type="evidence" value="ECO:0007669"/>
    <property type="project" value="InterPro"/>
</dbReference>
<dbReference type="PANTHER" id="PTHR30445">
    <property type="entry name" value="K(+)_H(+) ANTIPORTER SUBUNIT KHTT"/>
    <property type="match status" value="1"/>
</dbReference>
<dbReference type="InterPro" id="IPR026278">
    <property type="entry name" value="KhtT"/>
</dbReference>
<dbReference type="InterPro" id="IPR058776">
    <property type="entry name" value="KhtT-like_N"/>
</dbReference>
<dbReference type="RefSeq" id="WP_012850475.1">
    <property type="nucleotide sequence ID" value="NC_013510.1"/>
</dbReference>
<sequence length="160" mass="17132">MDVERTALPGIGLQHVFTTRRGRQIGVVSHRNGQRDLAVYDKEDPDTCVVMVKLTPEEANVLAELLGTERVVERLAELHRQVEGLVTEQIPITAGSPYDGRTLGSTQARSRTGASIVAVVRDAQVIVSPRPDFVFAAGDKVVVVGTGEGTAAVARIFSDG</sequence>
<gene>
    <name evidence="2" type="ordered locus">Tcur_0083</name>
</gene>